<accession>A0AAP0X357</accession>
<gene>
    <name evidence="1" type="ORF">L1049_016517</name>
</gene>
<organism evidence="1 2">
    <name type="scientific">Liquidambar formosana</name>
    <name type="common">Formosan gum</name>
    <dbReference type="NCBI Taxonomy" id="63359"/>
    <lineage>
        <taxon>Eukaryota</taxon>
        <taxon>Viridiplantae</taxon>
        <taxon>Streptophyta</taxon>
        <taxon>Embryophyta</taxon>
        <taxon>Tracheophyta</taxon>
        <taxon>Spermatophyta</taxon>
        <taxon>Magnoliopsida</taxon>
        <taxon>eudicotyledons</taxon>
        <taxon>Gunneridae</taxon>
        <taxon>Pentapetalae</taxon>
        <taxon>Saxifragales</taxon>
        <taxon>Altingiaceae</taxon>
        <taxon>Liquidambar</taxon>
    </lineage>
</organism>
<sequence length="122" mass="13832">MVATFFLGFGAIPWVITMQHHNLRVNLLALSDLLEWVTQNVKKFGVEYLRVISVALVMIFPFCCDMHYLILPVNIKSLAGSNATLANWFFFLGGYNDCKFARLGAVEEPSFTCLCVLSLWHL</sequence>
<comment type="caution">
    <text evidence="1">The sequence shown here is derived from an EMBL/GenBank/DDBJ whole genome shotgun (WGS) entry which is preliminary data.</text>
</comment>
<name>A0AAP0X357_LIQFO</name>
<keyword evidence="2" id="KW-1185">Reference proteome</keyword>
<evidence type="ECO:0000313" key="2">
    <source>
        <dbReference type="Proteomes" id="UP001415857"/>
    </source>
</evidence>
<evidence type="ECO:0000313" key="1">
    <source>
        <dbReference type="EMBL" id="KAK9288071.1"/>
    </source>
</evidence>
<dbReference type="Proteomes" id="UP001415857">
    <property type="component" value="Unassembled WGS sequence"/>
</dbReference>
<dbReference type="AlphaFoldDB" id="A0AAP0X357"/>
<dbReference type="EMBL" id="JBBPBK010000003">
    <property type="protein sequence ID" value="KAK9288071.1"/>
    <property type="molecule type" value="Genomic_DNA"/>
</dbReference>
<proteinExistence type="predicted"/>
<protein>
    <submittedName>
        <fullName evidence="1">Uncharacterized protein</fullName>
    </submittedName>
</protein>
<reference evidence="1 2" key="1">
    <citation type="journal article" date="2024" name="Plant J.">
        <title>Genome sequences and population genomics reveal climatic adaptation and genomic divergence between two closely related sweetgum species.</title>
        <authorList>
            <person name="Xu W.Q."/>
            <person name="Ren C.Q."/>
            <person name="Zhang X.Y."/>
            <person name="Comes H.P."/>
            <person name="Liu X.H."/>
            <person name="Li Y.G."/>
            <person name="Kettle C.J."/>
            <person name="Jalonen R."/>
            <person name="Gaisberger H."/>
            <person name="Ma Y.Z."/>
            <person name="Qiu Y.X."/>
        </authorList>
    </citation>
    <scope>NUCLEOTIDE SEQUENCE [LARGE SCALE GENOMIC DNA]</scope>
    <source>
        <strain evidence="1">Hangzhou</strain>
    </source>
</reference>